<protein>
    <submittedName>
        <fullName evidence="1">Uncharacterized protein</fullName>
    </submittedName>
</protein>
<dbReference type="Proteomes" id="UP000001191">
    <property type="component" value="Chromosome"/>
</dbReference>
<reference evidence="1 2" key="2">
    <citation type="journal article" date="2013" name="Plant Physiol.">
        <title>A Nostoc punctiforme Sugar Transporter Necessary to Establish a Cyanobacterium-Plant Symbiosis.</title>
        <authorList>
            <person name="Ekman M."/>
            <person name="Picossi S."/>
            <person name="Campbell E.L."/>
            <person name="Meeks J.C."/>
            <person name="Flores E."/>
        </authorList>
    </citation>
    <scope>NUCLEOTIDE SEQUENCE [LARGE SCALE GENOMIC DNA]</scope>
    <source>
        <strain evidence="2">ATCC 29133 / PCC 73102</strain>
    </source>
</reference>
<evidence type="ECO:0000313" key="2">
    <source>
        <dbReference type="Proteomes" id="UP000001191"/>
    </source>
</evidence>
<accession>B2J1I0</accession>
<proteinExistence type="predicted"/>
<reference evidence="2" key="1">
    <citation type="submission" date="2008-04" db="EMBL/GenBank/DDBJ databases">
        <title>Complete sequence of chromosome of Nostoc punctiforme ATCC 29133.</title>
        <authorList>
            <consortium name="US DOE Joint Genome Institute"/>
            <person name="Copeland A."/>
            <person name="Lucas S."/>
            <person name="Lapidus A."/>
            <person name="Glavina del Rio T."/>
            <person name="Dalin E."/>
            <person name="Tice H."/>
            <person name="Pitluck S."/>
            <person name="Chain P."/>
            <person name="Malfatti S."/>
            <person name="Shin M."/>
            <person name="Vergez L."/>
            <person name="Schmutz J."/>
            <person name="Larimer F."/>
            <person name="Land M."/>
            <person name="Hauser L."/>
            <person name="Kyrpides N."/>
            <person name="Kim E."/>
            <person name="Meeks J.C."/>
            <person name="Elhai J."/>
            <person name="Campbell E.L."/>
            <person name="Thiel T."/>
            <person name="Longmire J."/>
            <person name="Potts M."/>
            <person name="Atlas R."/>
        </authorList>
    </citation>
    <scope>NUCLEOTIDE SEQUENCE [LARGE SCALE GENOMIC DNA]</scope>
    <source>
        <strain evidence="2">ATCC 29133 / PCC 73102</strain>
    </source>
</reference>
<dbReference type="AlphaFoldDB" id="B2J1I0"/>
<keyword evidence="2" id="KW-1185">Reference proteome</keyword>
<dbReference type="HOGENOM" id="CLU_173104_0_0_3"/>
<dbReference type="KEGG" id="npu:Npun_F1669"/>
<dbReference type="OrthoDB" id="488854at2"/>
<dbReference type="EMBL" id="CP001037">
    <property type="protein sequence ID" value="ACC80341.1"/>
    <property type="molecule type" value="Genomic_DNA"/>
</dbReference>
<name>B2J1I0_NOSP7</name>
<dbReference type="EnsemblBacteria" id="ACC80341">
    <property type="protein sequence ID" value="ACC80341"/>
    <property type="gene ID" value="Npun_F1669"/>
</dbReference>
<sequence>MSGQSLASVLGANATQTSSTVTISKADLASVGLTASGANDGEAIFAAIVLLAKQYLTSSNQVAIPAIQTIINDVAQPSYVTRNGQLYKRDSMTIAFDKATTNPVLDPDDY</sequence>
<gene>
    <name evidence="1" type="ordered locus">Npun_F1669</name>
</gene>
<evidence type="ECO:0000313" key="1">
    <source>
        <dbReference type="EMBL" id="ACC80341.1"/>
    </source>
</evidence>
<dbReference type="RefSeq" id="WP_012408359.1">
    <property type="nucleotide sequence ID" value="NC_010628.1"/>
</dbReference>
<dbReference type="STRING" id="63737.Npun_F1669"/>
<organism evidence="1 2">
    <name type="scientific">Nostoc punctiforme (strain ATCC 29133 / PCC 73102)</name>
    <dbReference type="NCBI Taxonomy" id="63737"/>
    <lineage>
        <taxon>Bacteria</taxon>
        <taxon>Bacillati</taxon>
        <taxon>Cyanobacteriota</taxon>
        <taxon>Cyanophyceae</taxon>
        <taxon>Nostocales</taxon>
        <taxon>Nostocaceae</taxon>
        <taxon>Nostoc</taxon>
    </lineage>
</organism>